<keyword evidence="1" id="KW-0010">Activator</keyword>
<organism evidence="3 4">
    <name type="scientific">Microthyrium microscopicum</name>
    <dbReference type="NCBI Taxonomy" id="703497"/>
    <lineage>
        <taxon>Eukaryota</taxon>
        <taxon>Fungi</taxon>
        <taxon>Dikarya</taxon>
        <taxon>Ascomycota</taxon>
        <taxon>Pezizomycotina</taxon>
        <taxon>Dothideomycetes</taxon>
        <taxon>Dothideomycetes incertae sedis</taxon>
        <taxon>Microthyriales</taxon>
        <taxon>Microthyriaceae</taxon>
        <taxon>Microthyrium</taxon>
    </lineage>
</organism>
<feature type="compositionally biased region" description="Acidic residues" evidence="2">
    <location>
        <begin position="153"/>
        <end position="167"/>
    </location>
</feature>
<accession>A0A6A6TWS7</accession>
<dbReference type="GO" id="GO:0016592">
    <property type="term" value="C:mediator complex"/>
    <property type="evidence" value="ECO:0007669"/>
    <property type="project" value="InterPro"/>
</dbReference>
<evidence type="ECO:0000313" key="4">
    <source>
        <dbReference type="Proteomes" id="UP000799302"/>
    </source>
</evidence>
<reference evidence="3" key="1">
    <citation type="journal article" date="2020" name="Stud. Mycol.">
        <title>101 Dothideomycetes genomes: a test case for predicting lifestyles and emergence of pathogens.</title>
        <authorList>
            <person name="Haridas S."/>
            <person name="Albert R."/>
            <person name="Binder M."/>
            <person name="Bloem J."/>
            <person name="Labutti K."/>
            <person name="Salamov A."/>
            <person name="Andreopoulos B."/>
            <person name="Baker S."/>
            <person name="Barry K."/>
            <person name="Bills G."/>
            <person name="Bluhm B."/>
            <person name="Cannon C."/>
            <person name="Castanera R."/>
            <person name="Culley D."/>
            <person name="Daum C."/>
            <person name="Ezra D."/>
            <person name="Gonzalez J."/>
            <person name="Henrissat B."/>
            <person name="Kuo A."/>
            <person name="Liang C."/>
            <person name="Lipzen A."/>
            <person name="Lutzoni F."/>
            <person name="Magnuson J."/>
            <person name="Mondo S."/>
            <person name="Nolan M."/>
            <person name="Ohm R."/>
            <person name="Pangilinan J."/>
            <person name="Park H.-J."/>
            <person name="Ramirez L."/>
            <person name="Alfaro M."/>
            <person name="Sun H."/>
            <person name="Tritt A."/>
            <person name="Yoshinaga Y."/>
            <person name="Zwiers L.-H."/>
            <person name="Turgeon B."/>
            <person name="Goodwin S."/>
            <person name="Spatafora J."/>
            <person name="Crous P."/>
            <person name="Grigoriev I."/>
        </authorList>
    </citation>
    <scope>NUCLEOTIDE SEQUENCE</scope>
    <source>
        <strain evidence="3">CBS 115976</strain>
    </source>
</reference>
<sequence>MDPDSRTLEQLRQRLVTLSKTLHDLKVQTEFSPVDQPTWDDITIAYNTLASQLSRLQAYLNDADRVDFLRACHPYPNSTFPATQEVQLNMLMRKQLEPTISSWQERLRDEGAKLEAGKLGDMRRDQWLELWDWAVLNGSEIAKEELHATDLGQDFDDEEEDDDEMEIEKDTPLADKVAAAVAAKREAMMNMSDLMKATGSGEVSRPPPMAPASR</sequence>
<dbReference type="GO" id="GO:0006357">
    <property type="term" value="P:regulation of transcription by RNA polymerase II"/>
    <property type="evidence" value="ECO:0007669"/>
    <property type="project" value="InterPro"/>
</dbReference>
<keyword evidence="1" id="KW-0539">Nucleus</keyword>
<dbReference type="EMBL" id="MU004245">
    <property type="protein sequence ID" value="KAF2663413.1"/>
    <property type="molecule type" value="Genomic_DNA"/>
</dbReference>
<dbReference type="AlphaFoldDB" id="A0A6A6TWS7"/>
<dbReference type="Gene3D" id="6.10.250.2610">
    <property type="match status" value="1"/>
</dbReference>
<comment type="function">
    <text evidence="1">Component of the Mediator complex, a coactivator involved in the regulated transcription of nearly all RNA polymerase II-dependent genes. Mediator functions as a bridge to convey information from gene-specific regulatory proteins to the basal RNA polymerase II transcription machinery. Mediator is recruited to promoters by direct interactions with regulatory proteins and serves as a scaffold for the assembly of a functional preinitiation complex with RNA polymerase II and the general transcription factors.</text>
</comment>
<dbReference type="Proteomes" id="UP000799302">
    <property type="component" value="Unassembled WGS sequence"/>
</dbReference>
<keyword evidence="1" id="KW-0804">Transcription</keyword>
<evidence type="ECO:0000256" key="1">
    <source>
        <dbReference type="RuleBase" id="RU364144"/>
    </source>
</evidence>
<comment type="similarity">
    <text evidence="1">Belongs to the Mediator complex subunit 8 family.</text>
</comment>
<dbReference type="InterPro" id="IPR019364">
    <property type="entry name" value="Mediatior_Med8_fun/met"/>
</dbReference>
<name>A0A6A6TWS7_9PEZI</name>
<comment type="subunit">
    <text evidence="1">Component of the Mediator complex.</text>
</comment>
<comment type="subcellular location">
    <subcellularLocation>
        <location evidence="1">Nucleus</location>
    </subcellularLocation>
</comment>
<dbReference type="Pfam" id="PF10232">
    <property type="entry name" value="Med8"/>
    <property type="match status" value="1"/>
</dbReference>
<dbReference type="OrthoDB" id="5329317at2759"/>
<evidence type="ECO:0000313" key="3">
    <source>
        <dbReference type="EMBL" id="KAF2663413.1"/>
    </source>
</evidence>
<keyword evidence="4" id="KW-1185">Reference proteome</keyword>
<gene>
    <name evidence="1" type="primary">MED8</name>
    <name evidence="3" type="ORF">BT63DRAFT_118020</name>
</gene>
<keyword evidence="1" id="KW-0805">Transcription regulation</keyword>
<protein>
    <recommendedName>
        <fullName evidence="1">Mediator of RNA polymerase II transcription subunit 8</fullName>
    </recommendedName>
    <alternativeName>
        <fullName evidence="1">Mediator complex subunit 8</fullName>
    </alternativeName>
</protein>
<feature type="region of interest" description="Disordered" evidence="2">
    <location>
        <begin position="147"/>
        <end position="173"/>
    </location>
</feature>
<proteinExistence type="inferred from homology"/>
<dbReference type="Gene3D" id="1.20.58.1710">
    <property type="match status" value="1"/>
</dbReference>
<evidence type="ECO:0000256" key="2">
    <source>
        <dbReference type="SAM" id="MobiDB-lite"/>
    </source>
</evidence>
<dbReference type="GO" id="GO:0003712">
    <property type="term" value="F:transcription coregulator activity"/>
    <property type="evidence" value="ECO:0007669"/>
    <property type="project" value="InterPro"/>
</dbReference>